<dbReference type="STRING" id="407821.A0A087UZN7"/>
<organism evidence="1 2">
    <name type="scientific">Stegodyphus mimosarum</name>
    <name type="common">African social velvet spider</name>
    <dbReference type="NCBI Taxonomy" id="407821"/>
    <lineage>
        <taxon>Eukaryota</taxon>
        <taxon>Metazoa</taxon>
        <taxon>Ecdysozoa</taxon>
        <taxon>Arthropoda</taxon>
        <taxon>Chelicerata</taxon>
        <taxon>Arachnida</taxon>
        <taxon>Araneae</taxon>
        <taxon>Araneomorphae</taxon>
        <taxon>Entelegynae</taxon>
        <taxon>Eresoidea</taxon>
        <taxon>Eresidae</taxon>
        <taxon>Stegodyphus</taxon>
    </lineage>
</organism>
<dbReference type="PANTHER" id="PTHR11008:SF9">
    <property type="entry name" value="PROTEIN TAKEOUT-LIKE PROTEIN"/>
    <property type="match status" value="1"/>
</dbReference>
<name>A0A087UZN7_STEMI</name>
<dbReference type="Gene3D" id="3.15.10.30">
    <property type="entry name" value="Haemolymph juvenile hormone binding protein"/>
    <property type="match status" value="1"/>
</dbReference>
<accession>A0A087UZN7</accession>
<dbReference type="InterPro" id="IPR010562">
    <property type="entry name" value="Haemolymph_juvenile_hormone-bd"/>
</dbReference>
<dbReference type="PANTHER" id="PTHR11008">
    <property type="entry name" value="PROTEIN TAKEOUT-LIKE PROTEIN"/>
    <property type="match status" value="1"/>
</dbReference>
<feature type="non-terminal residue" evidence="1">
    <location>
        <position position="280"/>
    </location>
</feature>
<evidence type="ECO:0000313" key="2">
    <source>
        <dbReference type="Proteomes" id="UP000054359"/>
    </source>
</evidence>
<protein>
    <recommendedName>
        <fullName evidence="3">Protein takeout</fullName>
    </recommendedName>
</protein>
<dbReference type="InterPro" id="IPR038606">
    <property type="entry name" value="To_sf"/>
</dbReference>
<dbReference type="OrthoDB" id="6380971at2759"/>
<gene>
    <name evidence="1" type="ORF">X975_20307</name>
</gene>
<sequence length="280" mass="31747">MISWHCALLDDNTCAFSHSYSCHKQTSSHEKNLLKMLSATIVFLLVVIRSFAVPVSDKNSLHVEPDPDLENYLREALENFREQMKSGIPSIKMPVLDPLHLQNLDINVYENLATMTLKIKELTVSCLSLFNVSNLQPNLEEFFLRINLSLPEIYVKGHYNVNGRLLKIFPIYGQGYFNINATEISIAGTGQLGFTSDTMQMSLLKLDLHWEHLAVFMENFLGGGDFSDVLQKAVPKVGRDIFNVYKPLIMEKLESALTNKVNEKFQDPAVKNIIKSIIPK</sequence>
<dbReference type="SMART" id="SM00700">
    <property type="entry name" value="JHBP"/>
    <property type="match status" value="1"/>
</dbReference>
<evidence type="ECO:0008006" key="3">
    <source>
        <dbReference type="Google" id="ProtNLM"/>
    </source>
</evidence>
<reference evidence="1 2" key="1">
    <citation type="submission" date="2013-11" db="EMBL/GenBank/DDBJ databases">
        <title>Genome sequencing of Stegodyphus mimosarum.</title>
        <authorList>
            <person name="Bechsgaard J."/>
        </authorList>
    </citation>
    <scope>NUCLEOTIDE SEQUENCE [LARGE SCALE GENOMIC DNA]</scope>
</reference>
<dbReference type="Proteomes" id="UP000054359">
    <property type="component" value="Unassembled WGS sequence"/>
</dbReference>
<dbReference type="OMA" id="VEPDCKP"/>
<dbReference type="AlphaFoldDB" id="A0A087UZN7"/>
<proteinExistence type="predicted"/>
<dbReference type="EMBL" id="KK122496">
    <property type="protein sequence ID" value="KFM82826.1"/>
    <property type="molecule type" value="Genomic_DNA"/>
</dbReference>
<evidence type="ECO:0000313" key="1">
    <source>
        <dbReference type="EMBL" id="KFM82826.1"/>
    </source>
</evidence>
<keyword evidence="2" id="KW-1185">Reference proteome</keyword>
<dbReference type="Pfam" id="PF06585">
    <property type="entry name" value="JHBP"/>
    <property type="match status" value="1"/>
</dbReference>